<evidence type="ECO:0000256" key="5">
    <source>
        <dbReference type="ARBA" id="ARBA00013213"/>
    </source>
</evidence>
<evidence type="ECO:0000256" key="4">
    <source>
        <dbReference type="ARBA" id="ARBA00006753"/>
    </source>
</evidence>
<feature type="active site" description="Proton donor" evidence="16">
    <location>
        <position position="207"/>
    </location>
</feature>
<accession>A0A0A2UW22</accession>
<dbReference type="Gene3D" id="3.40.50.720">
    <property type="entry name" value="NAD(P)-binding Rossmann-like Domain"/>
    <property type="match status" value="1"/>
</dbReference>
<dbReference type="STRING" id="1385513.N780_03200"/>
<comment type="caution">
    <text evidence="21">The sequence shown here is derived from an EMBL/GenBank/DDBJ whole genome shotgun (WGS) entry which is preliminary data.</text>
</comment>
<dbReference type="EC" id="1.1.1.3" evidence="5 18"/>
<evidence type="ECO:0000313" key="22">
    <source>
        <dbReference type="Proteomes" id="UP000030153"/>
    </source>
</evidence>
<dbReference type="GO" id="GO:0050661">
    <property type="term" value="F:NADP binding"/>
    <property type="evidence" value="ECO:0007669"/>
    <property type="project" value="InterPro"/>
</dbReference>
<keyword evidence="12" id="KW-0520">NAD</keyword>
<dbReference type="PIRSF" id="PIRSF000098">
    <property type="entry name" value="Homoser_dehydrog"/>
    <property type="match status" value="1"/>
</dbReference>
<keyword evidence="8 18" id="KW-0791">Threonine biosynthesis</keyword>
<dbReference type="SUPFAM" id="SSF51735">
    <property type="entry name" value="NAD(P)-binding Rossmann-fold domains"/>
    <property type="match status" value="1"/>
</dbReference>
<evidence type="ECO:0000256" key="6">
    <source>
        <dbReference type="ARBA" id="ARBA00013376"/>
    </source>
</evidence>
<dbReference type="InterPro" id="IPR045865">
    <property type="entry name" value="ACT-like_dom_sf"/>
</dbReference>
<dbReference type="CDD" id="cd04881">
    <property type="entry name" value="ACT_HSDH-Hom"/>
    <property type="match status" value="1"/>
</dbReference>
<comment type="cofactor">
    <cofactor evidence="1">
        <name>a metal cation</name>
        <dbReference type="ChEBI" id="CHEBI:25213"/>
    </cofactor>
</comment>
<gene>
    <name evidence="21" type="ORF">N780_03200</name>
</gene>
<comment type="similarity">
    <text evidence="4 19">Belongs to the homoserine dehydrogenase family.</text>
</comment>
<evidence type="ECO:0000256" key="19">
    <source>
        <dbReference type="RuleBase" id="RU004171"/>
    </source>
</evidence>
<dbReference type="Proteomes" id="UP000030153">
    <property type="component" value="Unassembled WGS sequence"/>
</dbReference>
<keyword evidence="22" id="KW-1185">Reference proteome</keyword>
<dbReference type="InterPro" id="IPR005106">
    <property type="entry name" value="Asp/hSer_DH_NAD-bd"/>
</dbReference>
<dbReference type="InterPro" id="IPR036291">
    <property type="entry name" value="NAD(P)-bd_dom_sf"/>
</dbReference>
<dbReference type="InterPro" id="IPR001342">
    <property type="entry name" value="HDH_cat"/>
</dbReference>
<evidence type="ECO:0000256" key="14">
    <source>
        <dbReference type="ARBA" id="ARBA00023167"/>
    </source>
</evidence>
<dbReference type="EMBL" id="AVBG01000010">
    <property type="protein sequence ID" value="KGP90701.1"/>
    <property type="molecule type" value="Genomic_DNA"/>
</dbReference>
<dbReference type="UniPathway" id="UPA00051">
    <property type="reaction ID" value="UER00465"/>
</dbReference>
<dbReference type="GO" id="GO:0046872">
    <property type="term" value="F:metal ion binding"/>
    <property type="evidence" value="ECO:0007669"/>
    <property type="project" value="UniProtKB-KW"/>
</dbReference>
<evidence type="ECO:0000256" key="1">
    <source>
        <dbReference type="ARBA" id="ARBA00001920"/>
    </source>
</evidence>
<keyword evidence="13" id="KW-0915">Sodium</keyword>
<evidence type="ECO:0000313" key="21">
    <source>
        <dbReference type="EMBL" id="KGP90701.1"/>
    </source>
</evidence>
<evidence type="ECO:0000256" key="15">
    <source>
        <dbReference type="ARBA" id="ARBA00048841"/>
    </source>
</evidence>
<keyword evidence="14 18" id="KW-0486">Methionine biosynthesis</keyword>
<dbReference type="GO" id="GO:0009086">
    <property type="term" value="P:methionine biosynthetic process"/>
    <property type="evidence" value="ECO:0007669"/>
    <property type="project" value="UniProtKB-KW"/>
</dbReference>
<feature type="binding site" evidence="17">
    <location>
        <begin position="11"/>
        <end position="18"/>
    </location>
    <ligand>
        <name>NADP(+)</name>
        <dbReference type="ChEBI" id="CHEBI:58349"/>
    </ligand>
</feature>
<dbReference type="Gene3D" id="3.30.360.10">
    <property type="entry name" value="Dihydrodipicolinate Reductase, domain 2"/>
    <property type="match status" value="1"/>
</dbReference>
<dbReference type="GO" id="GO:0009088">
    <property type="term" value="P:threonine biosynthetic process"/>
    <property type="evidence" value="ECO:0007669"/>
    <property type="project" value="UniProtKB-UniPathway"/>
</dbReference>
<sequence length="433" mass="46874">MQDKKLNVGLCGLGTVGTGVVEILQNHQEDIVHQVGCSIDVKRILVNDLSKPRGASVDPSLLTDQVDELVNDPDIDIIVEVMGGIEDTYHVLERAVQNGKHVVTANKDMMAVHGGKLMELAREKHCDIRYEASVAGGIPIIGSLTNGLASDRINKMMGIVNGTTNYILTKMVDEKRTFEDVLKEAQDLGFAEADPTSDVDGLDAARKISLLSTLAFKMQTVLDDVEVSGIRGISSEDLAYAAQLGYTMKLLGIASRENGKVEMSVQPTLVPNAHPLAGIKDEYNAVYVYGDAVGETMFYGPGAGKLPTATAVVSDLMDVVKNVRLGVTGESSVSPHYDKQMKTKDEIFSKFFVRLEGEDEAGTFLAITQEFANSGVSLDKILQMPVEGHDAADIILITHNASRFQMDAILHALEEIEAVRSIHSVYRVEGEGN</sequence>
<dbReference type="InterPro" id="IPR016204">
    <property type="entry name" value="HDH"/>
</dbReference>
<dbReference type="FunFam" id="3.40.50.720:FF:000062">
    <property type="entry name" value="Homoserine dehydrogenase"/>
    <property type="match status" value="1"/>
</dbReference>
<evidence type="ECO:0000256" key="2">
    <source>
        <dbReference type="ARBA" id="ARBA00005056"/>
    </source>
</evidence>
<evidence type="ECO:0000259" key="20">
    <source>
        <dbReference type="PROSITE" id="PS51671"/>
    </source>
</evidence>
<evidence type="ECO:0000256" key="12">
    <source>
        <dbReference type="ARBA" id="ARBA00023027"/>
    </source>
</evidence>
<evidence type="ECO:0000256" key="16">
    <source>
        <dbReference type="PIRSR" id="PIRSR000098-1"/>
    </source>
</evidence>
<dbReference type="Pfam" id="PF01842">
    <property type="entry name" value="ACT"/>
    <property type="match status" value="1"/>
</dbReference>
<keyword evidence="7 18" id="KW-0028">Amino-acid biosynthesis</keyword>
<reference evidence="21 22" key="1">
    <citation type="submission" date="2013-08" db="EMBL/GenBank/DDBJ databases">
        <title>Genome of Pontibacillus chungwhensis.</title>
        <authorList>
            <person name="Wang Q."/>
            <person name="Wang G."/>
        </authorList>
    </citation>
    <scope>NUCLEOTIDE SEQUENCE [LARGE SCALE GENOMIC DNA]</scope>
    <source>
        <strain evidence="21 22">BH030062</strain>
    </source>
</reference>
<comment type="catalytic activity">
    <reaction evidence="15">
        <text>L-homoserine + NADP(+) = L-aspartate 4-semialdehyde + NADPH + H(+)</text>
        <dbReference type="Rhea" id="RHEA:15761"/>
        <dbReference type="ChEBI" id="CHEBI:15378"/>
        <dbReference type="ChEBI" id="CHEBI:57476"/>
        <dbReference type="ChEBI" id="CHEBI:57783"/>
        <dbReference type="ChEBI" id="CHEBI:58349"/>
        <dbReference type="ChEBI" id="CHEBI:537519"/>
        <dbReference type="EC" id="1.1.1.3"/>
    </reaction>
    <physiologicalReaction direction="right-to-left" evidence="15">
        <dbReference type="Rhea" id="RHEA:15763"/>
    </physiologicalReaction>
</comment>
<comment type="pathway">
    <text evidence="2 18">Amino-acid biosynthesis; L-threonine biosynthesis; L-threonine from L-aspartate: step 3/5.</text>
</comment>
<dbReference type="PROSITE" id="PS01042">
    <property type="entry name" value="HOMOSER_DHGENASE"/>
    <property type="match status" value="1"/>
</dbReference>
<organism evidence="21 22">
    <name type="scientific">Pontibacillus chungwhensis BH030062</name>
    <dbReference type="NCBI Taxonomy" id="1385513"/>
    <lineage>
        <taxon>Bacteria</taxon>
        <taxon>Bacillati</taxon>
        <taxon>Bacillota</taxon>
        <taxon>Bacilli</taxon>
        <taxon>Bacillales</taxon>
        <taxon>Bacillaceae</taxon>
        <taxon>Pontibacillus</taxon>
    </lineage>
</organism>
<protein>
    <recommendedName>
        <fullName evidence="6 18">Homoserine dehydrogenase</fullName>
        <ecNumber evidence="5 18">1.1.1.3</ecNumber>
    </recommendedName>
</protein>
<dbReference type="InterPro" id="IPR002912">
    <property type="entry name" value="ACT_dom"/>
</dbReference>
<dbReference type="AlphaFoldDB" id="A0A0A2UW22"/>
<comment type="pathway">
    <text evidence="3 18">Amino-acid biosynthesis; L-methionine biosynthesis via de novo pathway; L-homoserine from L-aspartate: step 3/3.</text>
</comment>
<dbReference type="RefSeq" id="WP_036784850.1">
    <property type="nucleotide sequence ID" value="NZ_AVBG01000010.1"/>
</dbReference>
<dbReference type="Pfam" id="PF00742">
    <property type="entry name" value="Homoserine_dh"/>
    <property type="match status" value="1"/>
</dbReference>
<evidence type="ECO:0000256" key="3">
    <source>
        <dbReference type="ARBA" id="ARBA00005062"/>
    </source>
</evidence>
<name>A0A0A2UW22_9BACI</name>
<feature type="binding site" evidence="17">
    <location>
        <position position="107"/>
    </location>
    <ligand>
        <name>NADPH</name>
        <dbReference type="ChEBI" id="CHEBI:57783"/>
    </ligand>
</feature>
<dbReference type="NCBIfam" id="NF004976">
    <property type="entry name" value="PRK06349.1"/>
    <property type="match status" value="1"/>
</dbReference>
<evidence type="ECO:0000256" key="13">
    <source>
        <dbReference type="ARBA" id="ARBA00023053"/>
    </source>
</evidence>
<dbReference type="UniPathway" id="UPA00050">
    <property type="reaction ID" value="UER00063"/>
</dbReference>
<evidence type="ECO:0000256" key="17">
    <source>
        <dbReference type="PIRSR" id="PIRSR000098-2"/>
    </source>
</evidence>
<dbReference type="InterPro" id="IPR019811">
    <property type="entry name" value="HDH_CS"/>
</dbReference>
<evidence type="ECO:0000256" key="18">
    <source>
        <dbReference type="RuleBase" id="RU000579"/>
    </source>
</evidence>
<dbReference type="eggNOG" id="COG0460">
    <property type="taxonomic scope" value="Bacteria"/>
</dbReference>
<keyword evidence="9" id="KW-0479">Metal-binding</keyword>
<evidence type="ECO:0000256" key="7">
    <source>
        <dbReference type="ARBA" id="ARBA00022605"/>
    </source>
</evidence>
<dbReference type="PANTHER" id="PTHR43331">
    <property type="entry name" value="HOMOSERINE DEHYDROGENASE"/>
    <property type="match status" value="1"/>
</dbReference>
<dbReference type="Gene3D" id="3.30.70.260">
    <property type="match status" value="1"/>
</dbReference>
<evidence type="ECO:0000256" key="8">
    <source>
        <dbReference type="ARBA" id="ARBA00022697"/>
    </source>
</evidence>
<feature type="domain" description="ACT" evidence="20">
    <location>
        <begin position="352"/>
        <end position="427"/>
    </location>
</feature>
<dbReference type="SUPFAM" id="SSF55021">
    <property type="entry name" value="ACT-like"/>
    <property type="match status" value="1"/>
</dbReference>
<dbReference type="OrthoDB" id="9808167at2"/>
<feature type="binding site" evidence="17">
    <location>
        <position position="192"/>
    </location>
    <ligand>
        <name>L-homoserine</name>
        <dbReference type="ChEBI" id="CHEBI:57476"/>
    </ligand>
</feature>
<keyword evidence="10 17" id="KW-0521">NADP</keyword>
<dbReference type="PANTHER" id="PTHR43331:SF1">
    <property type="entry name" value="HOMOSERINE DEHYDROGENASE"/>
    <property type="match status" value="1"/>
</dbReference>
<dbReference type="Pfam" id="PF03447">
    <property type="entry name" value="NAD_binding_3"/>
    <property type="match status" value="1"/>
</dbReference>
<proteinExistence type="inferred from homology"/>
<dbReference type="PROSITE" id="PS51671">
    <property type="entry name" value="ACT"/>
    <property type="match status" value="1"/>
</dbReference>
<evidence type="ECO:0000256" key="9">
    <source>
        <dbReference type="ARBA" id="ARBA00022723"/>
    </source>
</evidence>
<dbReference type="SUPFAM" id="SSF55347">
    <property type="entry name" value="Glyceraldehyde-3-phosphate dehydrogenase-like, C-terminal domain"/>
    <property type="match status" value="1"/>
</dbReference>
<dbReference type="GO" id="GO:0004412">
    <property type="term" value="F:homoserine dehydrogenase activity"/>
    <property type="evidence" value="ECO:0007669"/>
    <property type="project" value="UniProtKB-EC"/>
</dbReference>
<evidence type="ECO:0000256" key="10">
    <source>
        <dbReference type="ARBA" id="ARBA00022857"/>
    </source>
</evidence>
<evidence type="ECO:0000256" key="11">
    <source>
        <dbReference type="ARBA" id="ARBA00023002"/>
    </source>
</evidence>
<dbReference type="FunFam" id="3.30.360.10:FF:000005">
    <property type="entry name" value="Homoserine dehydrogenase"/>
    <property type="match status" value="1"/>
</dbReference>
<keyword evidence="11 18" id="KW-0560">Oxidoreductase</keyword>